<evidence type="ECO:0000256" key="1">
    <source>
        <dbReference type="ARBA" id="ARBA00022734"/>
    </source>
</evidence>
<accession>A0AAV3AWK9</accession>
<dbReference type="Pfam" id="PF00337">
    <property type="entry name" value="Gal-bind_lectin"/>
    <property type="match status" value="2"/>
</dbReference>
<dbReference type="SMART" id="SM00276">
    <property type="entry name" value="GLECT"/>
    <property type="match status" value="1"/>
</dbReference>
<dbReference type="CDD" id="cd00070">
    <property type="entry name" value="GLECT"/>
    <property type="match status" value="1"/>
</dbReference>
<feature type="domain" description="Galectin" evidence="3">
    <location>
        <begin position="1"/>
        <end position="58"/>
    </location>
</feature>
<organism evidence="4 5">
    <name type="scientific">Pyxicephalus adspersus</name>
    <name type="common">African bullfrog</name>
    <dbReference type="NCBI Taxonomy" id="30357"/>
    <lineage>
        <taxon>Eukaryota</taxon>
        <taxon>Metazoa</taxon>
        <taxon>Chordata</taxon>
        <taxon>Craniata</taxon>
        <taxon>Vertebrata</taxon>
        <taxon>Euteleostomi</taxon>
        <taxon>Amphibia</taxon>
        <taxon>Batrachia</taxon>
        <taxon>Anura</taxon>
        <taxon>Neobatrachia</taxon>
        <taxon>Ranoidea</taxon>
        <taxon>Pyxicephalidae</taxon>
        <taxon>Pyxicephalinae</taxon>
        <taxon>Pyxicephalus</taxon>
    </lineage>
</organism>
<dbReference type="PROSITE" id="PS51304">
    <property type="entry name" value="GALECTIN"/>
    <property type="match status" value="2"/>
</dbReference>
<evidence type="ECO:0000256" key="2">
    <source>
        <dbReference type="RuleBase" id="RU102079"/>
    </source>
</evidence>
<comment type="caution">
    <text evidence="4">The sequence shown here is derived from an EMBL/GenBank/DDBJ whole genome shotgun (WGS) entry which is preliminary data.</text>
</comment>
<dbReference type="PANTHER" id="PTHR11346:SF80">
    <property type="entry name" value="GALECTIN-9C"/>
    <property type="match status" value="1"/>
</dbReference>
<dbReference type="InterPro" id="IPR013320">
    <property type="entry name" value="ConA-like_dom_sf"/>
</dbReference>
<keyword evidence="5" id="KW-1185">Reference proteome</keyword>
<dbReference type="SUPFAM" id="SSF49899">
    <property type="entry name" value="Concanavalin A-like lectins/glucanases"/>
    <property type="match status" value="2"/>
</dbReference>
<dbReference type="PANTHER" id="PTHR11346">
    <property type="entry name" value="GALECTIN"/>
    <property type="match status" value="1"/>
</dbReference>
<name>A0AAV3AWK9_PYXAD</name>
<evidence type="ECO:0000259" key="3">
    <source>
        <dbReference type="PROSITE" id="PS51304"/>
    </source>
</evidence>
<protein>
    <recommendedName>
        <fullName evidence="2">Galectin</fullName>
    </recommendedName>
</protein>
<dbReference type="Proteomes" id="UP001181693">
    <property type="component" value="Unassembled WGS sequence"/>
</dbReference>
<reference evidence="4" key="1">
    <citation type="thesis" date="2020" institute="ProQuest LLC" country="789 East Eisenhower Parkway, Ann Arbor, MI, USA">
        <title>Comparative Genomics and Chromosome Evolution.</title>
        <authorList>
            <person name="Mudd A.B."/>
        </authorList>
    </citation>
    <scope>NUCLEOTIDE SEQUENCE</scope>
    <source>
        <strain evidence="4">1538</strain>
        <tissue evidence="4">Blood</tissue>
    </source>
</reference>
<dbReference type="Gene3D" id="2.60.120.200">
    <property type="match status" value="2"/>
</dbReference>
<dbReference type="FunFam" id="2.60.120.200:FF:000023">
    <property type="entry name" value="Galectin"/>
    <property type="match status" value="1"/>
</dbReference>
<dbReference type="AlphaFoldDB" id="A0AAV3AWK9"/>
<keyword evidence="1 2" id="KW-0430">Lectin</keyword>
<sequence>MPFRKGHPFEIRILVTQHDYKVSVNRNHYLEYHHRIPIHRVNTLTVNGCVSLSSVDIQAPGGGFPPQQFPGAGMYNPAFPPQPGFPPQPFPGCNPFTAAPQQTAHYVVPYNTTIHGGLFPNKVIVIRGAVTGHPKRFHVNLKFHGGIAFHFNPRFDENTIVRNSHLNNRWGKEERKMSSCGMGFAPGQSFVIEIICEHHAFKVNVNGNHVCNFNHRVPHLHEIDTLQIEGDVVLQHIQI</sequence>
<proteinExistence type="predicted"/>
<gene>
    <name evidence="4" type="ORF">GDO54_001040</name>
</gene>
<evidence type="ECO:0000313" key="4">
    <source>
        <dbReference type="EMBL" id="DBA33341.1"/>
    </source>
</evidence>
<dbReference type="EMBL" id="DYDO01000001">
    <property type="protein sequence ID" value="DBA33341.1"/>
    <property type="molecule type" value="Genomic_DNA"/>
</dbReference>
<feature type="domain" description="Galectin" evidence="3">
    <location>
        <begin position="110"/>
        <end position="239"/>
    </location>
</feature>
<evidence type="ECO:0000313" key="5">
    <source>
        <dbReference type="Proteomes" id="UP001181693"/>
    </source>
</evidence>
<dbReference type="InterPro" id="IPR044156">
    <property type="entry name" value="Galectin-like"/>
</dbReference>
<dbReference type="GO" id="GO:0030246">
    <property type="term" value="F:carbohydrate binding"/>
    <property type="evidence" value="ECO:0007669"/>
    <property type="project" value="UniProtKB-UniRule"/>
</dbReference>
<dbReference type="SMART" id="SM00908">
    <property type="entry name" value="Gal-bind_lectin"/>
    <property type="match status" value="2"/>
</dbReference>
<dbReference type="InterPro" id="IPR001079">
    <property type="entry name" value="Galectin_CRD"/>
</dbReference>